<proteinExistence type="predicted"/>
<dbReference type="Proteomes" id="UP000396862">
    <property type="component" value="Unassembled WGS sequence"/>
</dbReference>
<keyword evidence="5" id="KW-1185">Reference proteome</keyword>
<evidence type="ECO:0000256" key="1">
    <source>
        <dbReference type="SAM" id="Phobius"/>
    </source>
</evidence>
<sequence>MKNPIVSVVLFAIVGLILGYLIFGRISGEYVDISTIFHGSSGALESFGRKLAGITKMRQNILISGGVGAVVGYIVYLIRKK</sequence>
<accession>A0A2P8CCD9</accession>
<name>A0A2P8CCD9_9BACT</name>
<evidence type="ECO:0000313" key="5">
    <source>
        <dbReference type="Proteomes" id="UP000396862"/>
    </source>
</evidence>
<feature type="transmembrane region" description="Helical" evidence="1">
    <location>
        <begin position="61"/>
        <end position="78"/>
    </location>
</feature>
<keyword evidence="1" id="KW-1133">Transmembrane helix</keyword>
<keyword evidence="1" id="KW-0812">Transmembrane</keyword>
<reference evidence="2 5" key="2">
    <citation type="submission" date="2019-10" db="EMBL/GenBank/DDBJ databases">
        <title>Prolixibacter strains distinguished by the presence of nitrate reductase genes were adept at nitrate-dependent anaerobic corrosion of metallic iron and carbon steel.</title>
        <authorList>
            <person name="Iino T."/>
            <person name="Shono N."/>
            <person name="Ito K."/>
            <person name="Nakamura R."/>
            <person name="Sueoka K."/>
            <person name="Harayama S."/>
            <person name="Ohkuma M."/>
        </authorList>
    </citation>
    <scope>NUCLEOTIDE SEQUENCE [LARGE SCALE GENOMIC DNA]</scope>
    <source>
        <strain evidence="2 5">MIC1-1</strain>
    </source>
</reference>
<dbReference type="RefSeq" id="WP_106542242.1">
    <property type="nucleotide sequence ID" value="NZ_BLAU01000001.1"/>
</dbReference>
<protein>
    <submittedName>
        <fullName evidence="3">Uncharacterized protein</fullName>
    </submittedName>
</protein>
<dbReference type="OrthoDB" id="9554339at2"/>
<evidence type="ECO:0000313" key="4">
    <source>
        <dbReference type="Proteomes" id="UP000240621"/>
    </source>
</evidence>
<dbReference type="EMBL" id="PYGC01000005">
    <property type="protein sequence ID" value="PSK82630.1"/>
    <property type="molecule type" value="Genomic_DNA"/>
</dbReference>
<dbReference type="Proteomes" id="UP000240621">
    <property type="component" value="Unassembled WGS sequence"/>
</dbReference>
<evidence type="ECO:0000313" key="3">
    <source>
        <dbReference type="EMBL" id="PSK82630.1"/>
    </source>
</evidence>
<keyword evidence="1" id="KW-0472">Membrane</keyword>
<dbReference type="EMBL" id="BLAU01000001">
    <property type="protein sequence ID" value="GET21545.1"/>
    <property type="molecule type" value="Genomic_DNA"/>
</dbReference>
<dbReference type="AlphaFoldDB" id="A0A2P8CCD9"/>
<comment type="caution">
    <text evidence="3">The sequence shown here is derived from an EMBL/GenBank/DDBJ whole genome shotgun (WGS) entry which is preliminary data.</text>
</comment>
<feature type="transmembrane region" description="Helical" evidence="1">
    <location>
        <begin position="5"/>
        <end position="23"/>
    </location>
</feature>
<gene>
    <name evidence="3" type="ORF">CLV93_10522</name>
    <name evidence="2" type="ORF">JCM18694_17910</name>
</gene>
<reference evidence="3 4" key="1">
    <citation type="submission" date="2018-03" db="EMBL/GenBank/DDBJ databases">
        <title>Genomic Encyclopedia of Archaeal and Bacterial Type Strains, Phase II (KMG-II): from individual species to whole genera.</title>
        <authorList>
            <person name="Goeker M."/>
        </authorList>
    </citation>
    <scope>NUCLEOTIDE SEQUENCE [LARGE SCALE GENOMIC DNA]</scope>
    <source>
        <strain evidence="3 4">DSM 27267</strain>
    </source>
</reference>
<organism evidence="3 4">
    <name type="scientific">Prolixibacter denitrificans</name>
    <dbReference type="NCBI Taxonomy" id="1541063"/>
    <lineage>
        <taxon>Bacteria</taxon>
        <taxon>Pseudomonadati</taxon>
        <taxon>Bacteroidota</taxon>
        <taxon>Bacteroidia</taxon>
        <taxon>Marinilabiliales</taxon>
        <taxon>Prolixibacteraceae</taxon>
        <taxon>Prolixibacter</taxon>
    </lineage>
</organism>
<evidence type="ECO:0000313" key="2">
    <source>
        <dbReference type="EMBL" id="GET21545.1"/>
    </source>
</evidence>